<dbReference type="PANTHER" id="PTHR21503">
    <property type="entry name" value="F-BOX-CONTAINING HYPOTHETICAL PROTEIN C.ELEGANS"/>
    <property type="match status" value="1"/>
</dbReference>
<dbReference type="EMBL" id="PDUG01000006">
    <property type="protein sequence ID" value="PIC20170.1"/>
    <property type="molecule type" value="Genomic_DNA"/>
</dbReference>
<evidence type="ECO:0000313" key="2">
    <source>
        <dbReference type="EMBL" id="PIC20170.1"/>
    </source>
</evidence>
<dbReference type="InterPro" id="IPR001810">
    <property type="entry name" value="F-box_dom"/>
</dbReference>
<dbReference type="Proteomes" id="UP000230233">
    <property type="component" value="Chromosome X"/>
</dbReference>
<dbReference type="Pfam" id="PF00646">
    <property type="entry name" value="F-box"/>
    <property type="match status" value="1"/>
</dbReference>
<dbReference type="PROSITE" id="PS50181">
    <property type="entry name" value="FBOX"/>
    <property type="match status" value="1"/>
</dbReference>
<evidence type="ECO:0000313" key="3">
    <source>
        <dbReference type="Proteomes" id="UP000230233"/>
    </source>
</evidence>
<gene>
    <name evidence="2" type="primary">Cnig_chr_X.g25457</name>
    <name evidence="2" type="ORF">B9Z55_025457</name>
</gene>
<proteinExistence type="predicted"/>
<dbReference type="AlphaFoldDB" id="A0A2G5SYR5"/>
<reference evidence="3" key="1">
    <citation type="submission" date="2017-10" db="EMBL/GenBank/DDBJ databases">
        <title>Rapid genome shrinkage in a self-fertile nematode reveals novel sperm competition proteins.</title>
        <authorList>
            <person name="Yin D."/>
            <person name="Schwarz E.M."/>
            <person name="Thomas C.G."/>
            <person name="Felde R.L."/>
            <person name="Korf I.F."/>
            <person name="Cutter A.D."/>
            <person name="Schartner C.M."/>
            <person name="Ralston E.J."/>
            <person name="Meyer B.J."/>
            <person name="Haag E.S."/>
        </authorList>
    </citation>
    <scope>NUCLEOTIDE SEQUENCE [LARGE SCALE GENOMIC DNA]</scope>
    <source>
        <strain evidence="3">JU1422</strain>
    </source>
</reference>
<keyword evidence="3" id="KW-1185">Reference proteome</keyword>
<accession>A0A2G5SYR5</accession>
<comment type="caution">
    <text evidence="2">The sequence shown here is derived from an EMBL/GenBank/DDBJ whole genome shotgun (WGS) entry which is preliminary data.</text>
</comment>
<sequence>MQLFKYPHLVQNEILNHTEFSDLFMLSFVSNKMKKLIKSSSQMQRFRSVNTIRYNHRSARTYVCIPFHYFHDNILKIVKRDDSKNDYFQLNVSGKIVDFSISYKHKKYFPVAFHQPDGFKSLIESIHNYLLDFFGDSVEFYWEAHNYKKPIPQLENLTALLHLRHGLTESDILDMTRFENFISSSPVLKCIDSDILNVPAPMSPESKFYQAEYIETWQPEPTLPAILRYFQGRQAFLKWWKCDTQNVIEFVNKWKSGEAFHKLEHLKIKNYENEFPQNEILDAIGAQHIDHAKKPPTHILPKIYFDIAFQKEAHTDPITSYTYVVRRTDNRVASVSIDGGIFSFGVWDKTEEEFLRIVE</sequence>
<protein>
    <recommendedName>
        <fullName evidence="1">F-box domain-containing protein</fullName>
    </recommendedName>
</protein>
<dbReference type="PANTHER" id="PTHR21503:SF8">
    <property type="entry name" value="F-BOX ASSOCIATED DOMAIN-CONTAINING PROTEIN-RELATED"/>
    <property type="match status" value="1"/>
</dbReference>
<name>A0A2G5SYR5_9PELO</name>
<organism evidence="2 3">
    <name type="scientific">Caenorhabditis nigoni</name>
    <dbReference type="NCBI Taxonomy" id="1611254"/>
    <lineage>
        <taxon>Eukaryota</taxon>
        <taxon>Metazoa</taxon>
        <taxon>Ecdysozoa</taxon>
        <taxon>Nematoda</taxon>
        <taxon>Chromadorea</taxon>
        <taxon>Rhabditida</taxon>
        <taxon>Rhabditina</taxon>
        <taxon>Rhabditomorpha</taxon>
        <taxon>Rhabditoidea</taxon>
        <taxon>Rhabditidae</taxon>
        <taxon>Peloderinae</taxon>
        <taxon>Caenorhabditis</taxon>
    </lineage>
</organism>
<evidence type="ECO:0000259" key="1">
    <source>
        <dbReference type="PROSITE" id="PS50181"/>
    </source>
</evidence>
<feature type="domain" description="F-box" evidence="1">
    <location>
        <begin position="1"/>
        <end position="49"/>
    </location>
</feature>